<keyword evidence="2" id="KW-1185">Reference proteome</keyword>
<dbReference type="RefSeq" id="WP_139603735.1">
    <property type="nucleotide sequence ID" value="NZ_VDCQ01000025.1"/>
</dbReference>
<sequence length="106" mass="12827">MKPYRKRFKKVMVNGFQFHCVINEYFRNESVSFRVYPYNTKTSYFEVYFSWKGSWFFNLNLPSTCSTLIKHAIDNGWVYNREKKQVSIEQGDFLIELIEIENNQAK</sequence>
<dbReference type="Proteomes" id="UP000307943">
    <property type="component" value="Unassembled WGS sequence"/>
</dbReference>
<dbReference type="OrthoDB" id="2649716at2"/>
<organism evidence="1 2">
    <name type="scientific">Paenibacillus hemerocallicola</name>
    <dbReference type="NCBI Taxonomy" id="1172614"/>
    <lineage>
        <taxon>Bacteria</taxon>
        <taxon>Bacillati</taxon>
        <taxon>Bacillota</taxon>
        <taxon>Bacilli</taxon>
        <taxon>Bacillales</taxon>
        <taxon>Paenibacillaceae</taxon>
        <taxon>Paenibacillus</taxon>
    </lineage>
</organism>
<dbReference type="AlphaFoldDB" id="A0A5C4T792"/>
<dbReference type="EMBL" id="VDCQ01000025">
    <property type="protein sequence ID" value="TNJ64861.1"/>
    <property type="molecule type" value="Genomic_DNA"/>
</dbReference>
<reference evidence="1 2" key="1">
    <citation type="submission" date="2019-05" db="EMBL/GenBank/DDBJ databases">
        <title>We sequenced the genome of Paenibacillus hemerocallicola KCTC 33185 for further insight into its adaptation and study the phylogeny of Paenibacillus.</title>
        <authorList>
            <person name="Narsing Rao M.P."/>
        </authorList>
    </citation>
    <scope>NUCLEOTIDE SEQUENCE [LARGE SCALE GENOMIC DNA]</scope>
    <source>
        <strain evidence="1 2">KCTC 33185</strain>
    </source>
</reference>
<evidence type="ECO:0000313" key="1">
    <source>
        <dbReference type="EMBL" id="TNJ64861.1"/>
    </source>
</evidence>
<proteinExistence type="predicted"/>
<accession>A0A5C4T792</accession>
<gene>
    <name evidence="1" type="ORF">FE784_18645</name>
</gene>
<comment type="caution">
    <text evidence="1">The sequence shown here is derived from an EMBL/GenBank/DDBJ whole genome shotgun (WGS) entry which is preliminary data.</text>
</comment>
<name>A0A5C4T792_9BACL</name>
<protein>
    <submittedName>
        <fullName evidence="1">Uncharacterized protein</fullName>
    </submittedName>
</protein>
<evidence type="ECO:0000313" key="2">
    <source>
        <dbReference type="Proteomes" id="UP000307943"/>
    </source>
</evidence>